<sequence>MLKRKFSSALAPLKIPSRADNRALKAALELSNFDASPVSPPLSPFIDRRPLDSRTEAQLYAACASIVKGYSGDDDQAKLNFSGLHQTKGVQPSQYAPVPVKGRSQSASHLPAIVQPVHVPHSRHASKPDMTYRKPITESRSAHDLVSSHQTVPFPPRTSSATGPVRTTHLDPMPKSPMRPKTAPVDSSEVSYATPKSASTDQHFNYPSTGITSAAITPAHASHRESGRGTKQFVLDNASYQAAISEADNDAAVWMKAEQERRRMAFQSTEAPQPPPTRSSNRGWKSDLADFVRPRISIGSRSASRDRNSHSRKASENVRPGSSQGWRSWGLNRRPSKTSLAEPRVSSDQVERPSGEIQSPLQRKEPDLNRELPPLPSLDTWQEPEPESAPGTHIANLMRKKSKSQRKSSARHTMKTIATIDTHVEMLEASAMPILKPELIKNAKSPDLKLQQSTSPMSASKSIFTDRGQAEDSIRKQSVSHSKTNSGDSCFSPPDTASPGPERSLDSNGIQERFKETKHVTKSTKSLPMSYERRPSDATTAPGTRPMTRDGKAPNFSRKISIDTQGRIYDPHHPNIVQITALPQMPPRRPANFAALRKVLSKLELKDKNKPMLTWMDRFEKDGIKSGVLVQENASPAPFVRY</sequence>
<feature type="compositionally biased region" description="Basic and acidic residues" evidence="1">
    <location>
        <begin position="284"/>
        <end position="293"/>
    </location>
</feature>
<keyword evidence="3" id="KW-1185">Reference proteome</keyword>
<name>A0A9P4NTC3_9PEZI</name>
<feature type="compositionally biased region" description="Basic residues" evidence="1">
    <location>
        <begin position="398"/>
        <end position="413"/>
    </location>
</feature>
<feature type="region of interest" description="Disordered" evidence="1">
    <location>
        <begin position="263"/>
        <end position="413"/>
    </location>
</feature>
<evidence type="ECO:0000313" key="2">
    <source>
        <dbReference type="EMBL" id="KAF2431785.1"/>
    </source>
</evidence>
<dbReference type="OrthoDB" id="5430532at2759"/>
<protein>
    <submittedName>
        <fullName evidence="2">Uncharacterized protein</fullName>
    </submittedName>
</protein>
<evidence type="ECO:0000256" key="1">
    <source>
        <dbReference type="SAM" id="MobiDB-lite"/>
    </source>
</evidence>
<evidence type="ECO:0000313" key="3">
    <source>
        <dbReference type="Proteomes" id="UP000800235"/>
    </source>
</evidence>
<comment type="caution">
    <text evidence="2">The sequence shown here is derived from an EMBL/GenBank/DDBJ whole genome shotgun (WGS) entry which is preliminary data.</text>
</comment>
<accession>A0A9P4NTC3</accession>
<feature type="region of interest" description="Disordered" evidence="1">
    <location>
        <begin position="446"/>
        <end position="557"/>
    </location>
</feature>
<dbReference type="AlphaFoldDB" id="A0A9P4NTC3"/>
<reference evidence="2" key="1">
    <citation type="journal article" date="2020" name="Stud. Mycol.">
        <title>101 Dothideomycetes genomes: a test case for predicting lifestyles and emergence of pathogens.</title>
        <authorList>
            <person name="Haridas S."/>
            <person name="Albert R."/>
            <person name="Binder M."/>
            <person name="Bloem J."/>
            <person name="Labutti K."/>
            <person name="Salamov A."/>
            <person name="Andreopoulos B."/>
            <person name="Baker S."/>
            <person name="Barry K."/>
            <person name="Bills G."/>
            <person name="Bluhm B."/>
            <person name="Cannon C."/>
            <person name="Castanera R."/>
            <person name="Culley D."/>
            <person name="Daum C."/>
            <person name="Ezra D."/>
            <person name="Gonzalez J."/>
            <person name="Henrissat B."/>
            <person name="Kuo A."/>
            <person name="Liang C."/>
            <person name="Lipzen A."/>
            <person name="Lutzoni F."/>
            <person name="Magnuson J."/>
            <person name="Mondo S."/>
            <person name="Nolan M."/>
            <person name="Ohm R."/>
            <person name="Pangilinan J."/>
            <person name="Park H.-J."/>
            <person name="Ramirez L."/>
            <person name="Alfaro M."/>
            <person name="Sun H."/>
            <person name="Tritt A."/>
            <person name="Yoshinaga Y."/>
            <person name="Zwiers L.-H."/>
            <person name="Turgeon B."/>
            <person name="Goodwin S."/>
            <person name="Spatafora J."/>
            <person name="Crous P."/>
            <person name="Grigoriev I."/>
        </authorList>
    </citation>
    <scope>NUCLEOTIDE SEQUENCE</scope>
    <source>
        <strain evidence="2">CBS 130266</strain>
    </source>
</reference>
<dbReference type="Proteomes" id="UP000800235">
    <property type="component" value="Unassembled WGS sequence"/>
</dbReference>
<proteinExistence type="predicted"/>
<feature type="compositionally biased region" description="Polar residues" evidence="1">
    <location>
        <begin position="450"/>
        <end position="463"/>
    </location>
</feature>
<feature type="compositionally biased region" description="Polar residues" evidence="1">
    <location>
        <begin position="188"/>
        <end position="206"/>
    </location>
</feature>
<feature type="compositionally biased region" description="Polar residues" evidence="1">
    <location>
        <begin position="147"/>
        <end position="162"/>
    </location>
</feature>
<feature type="compositionally biased region" description="Polar residues" evidence="1">
    <location>
        <begin position="476"/>
        <end position="489"/>
    </location>
</feature>
<gene>
    <name evidence="2" type="ORF">EJ08DRAFT_696267</name>
</gene>
<organism evidence="2 3">
    <name type="scientific">Tothia fuscella</name>
    <dbReference type="NCBI Taxonomy" id="1048955"/>
    <lineage>
        <taxon>Eukaryota</taxon>
        <taxon>Fungi</taxon>
        <taxon>Dikarya</taxon>
        <taxon>Ascomycota</taxon>
        <taxon>Pezizomycotina</taxon>
        <taxon>Dothideomycetes</taxon>
        <taxon>Pleosporomycetidae</taxon>
        <taxon>Venturiales</taxon>
        <taxon>Cylindrosympodiaceae</taxon>
        <taxon>Tothia</taxon>
    </lineage>
</organism>
<dbReference type="EMBL" id="MU007030">
    <property type="protein sequence ID" value="KAF2431785.1"/>
    <property type="molecule type" value="Genomic_DNA"/>
</dbReference>
<feature type="region of interest" description="Disordered" evidence="1">
    <location>
        <begin position="138"/>
        <end position="206"/>
    </location>
</feature>
<feature type="compositionally biased region" description="Basic and acidic residues" evidence="1">
    <location>
        <begin position="303"/>
        <end position="316"/>
    </location>
</feature>